<dbReference type="AlphaFoldDB" id="A0A9D4GHQ7"/>
<name>A0A9D4GHQ7_DREPO</name>
<gene>
    <name evidence="1" type="ORF">DPMN_118923</name>
</gene>
<accession>A0A9D4GHQ7</accession>
<proteinExistence type="predicted"/>
<keyword evidence="2" id="KW-1185">Reference proteome</keyword>
<organism evidence="1 2">
    <name type="scientific">Dreissena polymorpha</name>
    <name type="common">Zebra mussel</name>
    <name type="synonym">Mytilus polymorpha</name>
    <dbReference type="NCBI Taxonomy" id="45954"/>
    <lineage>
        <taxon>Eukaryota</taxon>
        <taxon>Metazoa</taxon>
        <taxon>Spiralia</taxon>
        <taxon>Lophotrochozoa</taxon>
        <taxon>Mollusca</taxon>
        <taxon>Bivalvia</taxon>
        <taxon>Autobranchia</taxon>
        <taxon>Heteroconchia</taxon>
        <taxon>Euheterodonta</taxon>
        <taxon>Imparidentia</taxon>
        <taxon>Neoheterodontei</taxon>
        <taxon>Myida</taxon>
        <taxon>Dreissenoidea</taxon>
        <taxon>Dreissenidae</taxon>
        <taxon>Dreissena</taxon>
    </lineage>
</organism>
<reference evidence="1" key="2">
    <citation type="submission" date="2020-11" db="EMBL/GenBank/DDBJ databases">
        <authorList>
            <person name="McCartney M.A."/>
            <person name="Auch B."/>
            <person name="Kono T."/>
            <person name="Mallez S."/>
            <person name="Becker A."/>
            <person name="Gohl D.M."/>
            <person name="Silverstein K.A.T."/>
            <person name="Koren S."/>
            <person name="Bechman K.B."/>
            <person name="Herman A."/>
            <person name="Abrahante J.E."/>
            <person name="Garbe J."/>
        </authorList>
    </citation>
    <scope>NUCLEOTIDE SEQUENCE</scope>
    <source>
        <strain evidence="1">Duluth1</strain>
        <tissue evidence="1">Whole animal</tissue>
    </source>
</reference>
<evidence type="ECO:0000313" key="1">
    <source>
        <dbReference type="EMBL" id="KAH3817389.1"/>
    </source>
</evidence>
<reference evidence="1" key="1">
    <citation type="journal article" date="2019" name="bioRxiv">
        <title>The Genome of the Zebra Mussel, Dreissena polymorpha: A Resource for Invasive Species Research.</title>
        <authorList>
            <person name="McCartney M.A."/>
            <person name="Auch B."/>
            <person name="Kono T."/>
            <person name="Mallez S."/>
            <person name="Zhang Y."/>
            <person name="Obille A."/>
            <person name="Becker A."/>
            <person name="Abrahante J.E."/>
            <person name="Garbe J."/>
            <person name="Badalamenti J.P."/>
            <person name="Herman A."/>
            <person name="Mangelson H."/>
            <person name="Liachko I."/>
            <person name="Sullivan S."/>
            <person name="Sone E.D."/>
            <person name="Koren S."/>
            <person name="Silverstein K.A.T."/>
            <person name="Beckman K.B."/>
            <person name="Gohl D.M."/>
        </authorList>
    </citation>
    <scope>NUCLEOTIDE SEQUENCE</scope>
    <source>
        <strain evidence="1">Duluth1</strain>
        <tissue evidence="1">Whole animal</tissue>
    </source>
</reference>
<sequence length="135" mass="15292">MAVKYNVLSKPQVRIARKRTLNMTIDSSERQRAMVQPAHLAVVQEVPDRTTKSCVILRTAQLLTRWRNAQIGRSYASQRAIRPIFARCDSKTRPCSLSVSAATGARFSSIRFSRRRRTGQAIGRDTVQDFEEVAL</sequence>
<dbReference type="EMBL" id="JAIWYP010000005">
    <property type="protein sequence ID" value="KAH3817389.1"/>
    <property type="molecule type" value="Genomic_DNA"/>
</dbReference>
<dbReference type="Proteomes" id="UP000828390">
    <property type="component" value="Unassembled WGS sequence"/>
</dbReference>
<comment type="caution">
    <text evidence="1">The sequence shown here is derived from an EMBL/GenBank/DDBJ whole genome shotgun (WGS) entry which is preliminary data.</text>
</comment>
<evidence type="ECO:0000313" key="2">
    <source>
        <dbReference type="Proteomes" id="UP000828390"/>
    </source>
</evidence>
<protein>
    <submittedName>
        <fullName evidence="1">Uncharacterized protein</fullName>
    </submittedName>
</protein>